<gene>
    <name evidence="1" type="ORF">ACFQ3J_21715</name>
</gene>
<keyword evidence="2" id="KW-1185">Reference proteome</keyword>
<organism evidence="1 2">
    <name type="scientific">Paenibacillus provencensis</name>
    <dbReference type="NCBI Taxonomy" id="441151"/>
    <lineage>
        <taxon>Bacteria</taxon>
        <taxon>Bacillati</taxon>
        <taxon>Bacillota</taxon>
        <taxon>Bacilli</taxon>
        <taxon>Bacillales</taxon>
        <taxon>Paenibacillaceae</taxon>
        <taxon>Paenibacillus</taxon>
    </lineage>
</organism>
<sequence>MLKKINFRGSDYFIHKIKYPDNKNTCIILDPNEQLRNNEDLYVVSVNLDLGEPFLDFIPFDVNKLPMSLMSDLIEMEVLAAPTHQVKSGFVTYPLCKVLI</sequence>
<comment type="caution">
    <text evidence="1">The sequence shown here is derived from an EMBL/GenBank/DDBJ whole genome shotgun (WGS) entry which is preliminary data.</text>
</comment>
<name>A0ABW3Q5T3_9BACL</name>
<dbReference type="RefSeq" id="WP_090728213.1">
    <property type="nucleotide sequence ID" value="NZ_JBHTKX010000004.1"/>
</dbReference>
<reference evidence="2" key="1">
    <citation type="journal article" date="2019" name="Int. J. Syst. Evol. Microbiol.">
        <title>The Global Catalogue of Microorganisms (GCM) 10K type strain sequencing project: providing services to taxonomists for standard genome sequencing and annotation.</title>
        <authorList>
            <consortium name="The Broad Institute Genomics Platform"/>
            <consortium name="The Broad Institute Genome Sequencing Center for Infectious Disease"/>
            <person name="Wu L."/>
            <person name="Ma J."/>
        </authorList>
    </citation>
    <scope>NUCLEOTIDE SEQUENCE [LARGE SCALE GENOMIC DNA]</scope>
    <source>
        <strain evidence="2">CCUG 53519</strain>
    </source>
</reference>
<protein>
    <submittedName>
        <fullName evidence="1">Uncharacterized protein</fullName>
    </submittedName>
</protein>
<proteinExistence type="predicted"/>
<dbReference type="Proteomes" id="UP001597169">
    <property type="component" value="Unassembled WGS sequence"/>
</dbReference>
<accession>A0ABW3Q5T3</accession>
<dbReference type="EMBL" id="JBHTKX010000004">
    <property type="protein sequence ID" value="MFD1130766.1"/>
    <property type="molecule type" value="Genomic_DNA"/>
</dbReference>
<evidence type="ECO:0000313" key="1">
    <source>
        <dbReference type="EMBL" id="MFD1130766.1"/>
    </source>
</evidence>
<evidence type="ECO:0000313" key="2">
    <source>
        <dbReference type="Proteomes" id="UP001597169"/>
    </source>
</evidence>